<dbReference type="InterPro" id="IPR012674">
    <property type="entry name" value="Calycin"/>
</dbReference>
<evidence type="ECO:0000256" key="4">
    <source>
        <dbReference type="RuleBase" id="RU003695"/>
    </source>
</evidence>
<name>A0ABQ0EH07_APOSI</name>
<dbReference type="EMBL" id="BAAFST010000002">
    <property type="protein sequence ID" value="GAB1286085.1"/>
    <property type="molecule type" value="Genomic_DNA"/>
</dbReference>
<dbReference type="PROSITE" id="PS00213">
    <property type="entry name" value="LIPOCALIN"/>
    <property type="match status" value="1"/>
</dbReference>
<evidence type="ECO:0000313" key="6">
    <source>
        <dbReference type="EMBL" id="GAB1286085.1"/>
    </source>
</evidence>
<reference evidence="6 7" key="1">
    <citation type="submission" date="2024-08" db="EMBL/GenBank/DDBJ databases">
        <title>The draft genome of Apodemus speciosus.</title>
        <authorList>
            <person name="Nabeshima K."/>
            <person name="Suzuki S."/>
            <person name="Onuma M."/>
        </authorList>
    </citation>
    <scope>NUCLEOTIDE SEQUENCE [LARGE SCALE GENOMIC DNA]</scope>
    <source>
        <strain evidence="6">IB14-021</strain>
    </source>
</reference>
<comment type="subcellular location">
    <subcellularLocation>
        <location evidence="1">Secreted</location>
    </subcellularLocation>
</comment>
<keyword evidence="3" id="KW-0964">Secreted</keyword>
<organism evidence="6 7">
    <name type="scientific">Apodemus speciosus</name>
    <name type="common">Large Japanese field mouse</name>
    <dbReference type="NCBI Taxonomy" id="105296"/>
    <lineage>
        <taxon>Eukaryota</taxon>
        <taxon>Metazoa</taxon>
        <taxon>Chordata</taxon>
        <taxon>Craniata</taxon>
        <taxon>Vertebrata</taxon>
        <taxon>Euteleostomi</taxon>
        <taxon>Mammalia</taxon>
        <taxon>Eutheria</taxon>
        <taxon>Euarchontoglires</taxon>
        <taxon>Glires</taxon>
        <taxon>Rodentia</taxon>
        <taxon>Myomorpha</taxon>
        <taxon>Muroidea</taxon>
        <taxon>Muridae</taxon>
        <taxon>Murinae</taxon>
        <taxon>Apodemus</taxon>
    </lineage>
</organism>
<dbReference type="PANTHER" id="PTHR11430:SF71">
    <property type="entry name" value="EPIDIDYMAL-SPECIFIC LIPOCALIN-5"/>
    <property type="match status" value="1"/>
</dbReference>
<feature type="domain" description="Lipocalin/cytosolic fatty-acid binding" evidence="5">
    <location>
        <begin position="61"/>
        <end position="215"/>
    </location>
</feature>
<dbReference type="Gene3D" id="2.40.128.20">
    <property type="match status" value="1"/>
</dbReference>
<sequence length="259" mass="28600">MSGHPEARTVSPGWRRFPEAPLSSRHMEGIMLFTLLGLPVGLAADTEGAAVKDFDVSKFLGFWYEIALASKMGAHGLAQKGEKIGAMAVELKENLLALTTAYHNEDHCVLEKVVATQGDGPAKFKVTRISGVHAYVHICEKQKYSQEQRKKEVVVVATDYMTYAVIDITFLVAGAAHRAMKLYSRGLDNNEEALNNFQKIALKHGFSETDIYILKHDLTCVNALQSWLTNQSPEADREIKALPKPGSWDNRTLACDPGL</sequence>
<evidence type="ECO:0000256" key="3">
    <source>
        <dbReference type="ARBA" id="ARBA00022525"/>
    </source>
</evidence>
<dbReference type="InterPro" id="IPR002345">
    <property type="entry name" value="Lipocalin"/>
</dbReference>
<proteinExistence type="inferred from homology"/>
<evidence type="ECO:0000313" key="7">
    <source>
        <dbReference type="Proteomes" id="UP001623349"/>
    </source>
</evidence>
<comment type="caution">
    <text evidence="6">The sequence shown here is derived from an EMBL/GenBank/DDBJ whole genome shotgun (WGS) entry which is preliminary data.</text>
</comment>
<evidence type="ECO:0000259" key="5">
    <source>
        <dbReference type="Pfam" id="PF00061"/>
    </source>
</evidence>
<comment type="similarity">
    <text evidence="2 4">Belongs to the calycin superfamily. Lipocalin family.</text>
</comment>
<protein>
    <submittedName>
        <fullName evidence="6">Epididymal-specific lipocalin-5</fullName>
    </submittedName>
</protein>
<dbReference type="InterPro" id="IPR000566">
    <property type="entry name" value="Lipocln_cytosolic_FA-bd_dom"/>
</dbReference>
<dbReference type="SUPFAM" id="SSF50814">
    <property type="entry name" value="Lipocalins"/>
    <property type="match status" value="1"/>
</dbReference>
<dbReference type="Pfam" id="PF00061">
    <property type="entry name" value="Lipocalin"/>
    <property type="match status" value="1"/>
</dbReference>
<keyword evidence="7" id="KW-1185">Reference proteome</keyword>
<evidence type="ECO:0000256" key="1">
    <source>
        <dbReference type="ARBA" id="ARBA00004613"/>
    </source>
</evidence>
<dbReference type="InterPro" id="IPR022272">
    <property type="entry name" value="Lipocalin_CS"/>
</dbReference>
<dbReference type="PANTHER" id="PTHR11430">
    <property type="entry name" value="LIPOCALIN"/>
    <property type="match status" value="1"/>
</dbReference>
<dbReference type="Proteomes" id="UP001623349">
    <property type="component" value="Unassembled WGS sequence"/>
</dbReference>
<accession>A0ABQ0EH07</accession>
<evidence type="ECO:0000256" key="2">
    <source>
        <dbReference type="ARBA" id="ARBA00006889"/>
    </source>
</evidence>
<gene>
    <name evidence="6" type="ORF">APTSU1_000131500</name>
</gene>